<dbReference type="PANTHER" id="PTHR13326">
    <property type="entry name" value="TRNA PSEUDOURIDINE SYNTHASE D"/>
    <property type="match status" value="1"/>
</dbReference>
<accession>A0A0T6B1N7</accession>
<dbReference type="PANTHER" id="PTHR13326:SF31">
    <property type="entry name" value="PSEUDOURIDYLATE SYNTHASE 7 HOMOLOG"/>
    <property type="match status" value="1"/>
</dbReference>
<dbReference type="GO" id="GO:0005634">
    <property type="term" value="C:nucleus"/>
    <property type="evidence" value="ECO:0007669"/>
    <property type="project" value="TreeGrafter"/>
</dbReference>
<dbReference type="GO" id="GO:0009982">
    <property type="term" value="F:pseudouridine synthase activity"/>
    <property type="evidence" value="ECO:0007669"/>
    <property type="project" value="InterPro"/>
</dbReference>
<dbReference type="Proteomes" id="UP000051574">
    <property type="component" value="Unassembled WGS sequence"/>
</dbReference>
<dbReference type="NCBIfam" id="TIGR00094">
    <property type="entry name" value="tRNA_TruD_broad"/>
    <property type="match status" value="1"/>
</dbReference>
<keyword evidence="7" id="KW-1185">Reference proteome</keyword>
<evidence type="ECO:0000313" key="6">
    <source>
        <dbReference type="EMBL" id="KRT81302.1"/>
    </source>
</evidence>
<dbReference type="Gene3D" id="3.30.2350.20">
    <property type="entry name" value="TruD, catalytic domain"/>
    <property type="match status" value="2"/>
</dbReference>
<keyword evidence="2" id="KW-0819">tRNA processing</keyword>
<dbReference type="GO" id="GO:0003723">
    <property type="term" value="F:RNA binding"/>
    <property type="evidence" value="ECO:0007669"/>
    <property type="project" value="InterPro"/>
</dbReference>
<evidence type="ECO:0000256" key="2">
    <source>
        <dbReference type="ARBA" id="ARBA00022694"/>
    </source>
</evidence>
<evidence type="ECO:0000256" key="3">
    <source>
        <dbReference type="ARBA" id="ARBA00023235"/>
    </source>
</evidence>
<comment type="catalytic activity">
    <reaction evidence="4">
        <text>a uridine in tRNA = a pseudouridine in tRNA</text>
        <dbReference type="Rhea" id="RHEA:54572"/>
        <dbReference type="Rhea" id="RHEA-COMP:13339"/>
        <dbReference type="Rhea" id="RHEA-COMP:13934"/>
        <dbReference type="ChEBI" id="CHEBI:65314"/>
        <dbReference type="ChEBI" id="CHEBI:65315"/>
    </reaction>
</comment>
<name>A0A0T6B1N7_9SCAR</name>
<proteinExistence type="inferred from homology"/>
<evidence type="ECO:0000256" key="4">
    <source>
        <dbReference type="ARBA" id="ARBA00036943"/>
    </source>
</evidence>
<evidence type="ECO:0000313" key="7">
    <source>
        <dbReference type="Proteomes" id="UP000051574"/>
    </source>
</evidence>
<dbReference type="InterPro" id="IPR011760">
    <property type="entry name" value="PsdUridine_synth_TruD_insert"/>
</dbReference>
<dbReference type="OrthoDB" id="447290at2759"/>
<dbReference type="InterPro" id="IPR001656">
    <property type="entry name" value="PsdUridine_synth_TruD"/>
</dbReference>
<dbReference type="AlphaFoldDB" id="A0A0T6B1N7"/>
<dbReference type="GO" id="GO:0001522">
    <property type="term" value="P:pseudouridine synthesis"/>
    <property type="evidence" value="ECO:0007669"/>
    <property type="project" value="InterPro"/>
</dbReference>
<feature type="domain" description="TRUD" evidence="5">
    <location>
        <begin position="138"/>
        <end position="370"/>
    </location>
</feature>
<dbReference type="GO" id="GO:0008033">
    <property type="term" value="P:tRNA processing"/>
    <property type="evidence" value="ECO:0007669"/>
    <property type="project" value="UniProtKB-KW"/>
</dbReference>
<sequence>MTFKRYKKSDKIDNRVIWPANIDEYVHFIVYKENIDTMEAALKIGDCLRMNPSNFNYAGVKDRRGKTTQWFSVRKVIPSKLIKRTECLRNIHIGNITFKKEPLRLGKLQGNRFRIALRNIDGDNDLINKAMECLKEKGFINYYGLQRFGNVKEVPTYEIGIKLLLGEFKELTKAKKKYMESGNAKSAVELLKRHREGNSLECKLLQGLAESNVNDYVTALENIPRNMRLLYINAFQALVWNKIVSRRIKEFGLQPIAGDLVLIKDNEAIAKDNDVEVDETNNIEEDVSEDPPVDTSKRNLVKILTNADLEHYTIHEVVIPMPGYDITYPDNVVKEWYKDILEQYGLTLEMPKQSVKTYSLSGTYRHIVQQVTNLSWKIMHYNDPNDNLILSDYEKFLNKSEPLDISDGKFKALILDFCLSSSCYATMLVREILKTDTSATAQTKLNDYHRKREPSKIIATQTEQQG</sequence>
<dbReference type="CDD" id="cd02576">
    <property type="entry name" value="PseudoU_synth_ScPUS7"/>
    <property type="match status" value="1"/>
</dbReference>
<feature type="non-terminal residue" evidence="6">
    <location>
        <position position="466"/>
    </location>
</feature>
<dbReference type="Pfam" id="PF01142">
    <property type="entry name" value="TruD"/>
    <property type="match status" value="1"/>
</dbReference>
<protein>
    <recommendedName>
        <fullName evidence="5">TRUD domain-containing protein</fullName>
    </recommendedName>
</protein>
<evidence type="ECO:0000256" key="1">
    <source>
        <dbReference type="ARBA" id="ARBA00007953"/>
    </source>
</evidence>
<gene>
    <name evidence="6" type="ORF">AMK59_5240</name>
</gene>
<evidence type="ECO:0000259" key="5">
    <source>
        <dbReference type="PROSITE" id="PS50984"/>
    </source>
</evidence>
<dbReference type="InterPro" id="IPR020103">
    <property type="entry name" value="PsdUridine_synth_cat_dom_sf"/>
</dbReference>
<dbReference type="EMBL" id="LJIG01016204">
    <property type="protein sequence ID" value="KRT81302.1"/>
    <property type="molecule type" value="Genomic_DNA"/>
</dbReference>
<organism evidence="6 7">
    <name type="scientific">Oryctes borbonicus</name>
    <dbReference type="NCBI Taxonomy" id="1629725"/>
    <lineage>
        <taxon>Eukaryota</taxon>
        <taxon>Metazoa</taxon>
        <taxon>Ecdysozoa</taxon>
        <taxon>Arthropoda</taxon>
        <taxon>Hexapoda</taxon>
        <taxon>Insecta</taxon>
        <taxon>Pterygota</taxon>
        <taxon>Neoptera</taxon>
        <taxon>Endopterygota</taxon>
        <taxon>Coleoptera</taxon>
        <taxon>Polyphaga</taxon>
        <taxon>Scarabaeiformia</taxon>
        <taxon>Scarabaeidae</taxon>
        <taxon>Dynastinae</taxon>
        <taxon>Oryctes</taxon>
    </lineage>
</organism>
<reference evidence="6 7" key="1">
    <citation type="submission" date="2015-09" db="EMBL/GenBank/DDBJ databases">
        <title>Draft genome of the scarab beetle Oryctes borbonicus.</title>
        <authorList>
            <person name="Meyer J.M."/>
            <person name="Markov G.V."/>
            <person name="Baskaran P."/>
            <person name="Herrmann M."/>
            <person name="Sommer R.J."/>
            <person name="Roedelsperger C."/>
        </authorList>
    </citation>
    <scope>NUCLEOTIDE SEQUENCE [LARGE SCALE GENOMIC DNA]</scope>
    <source>
        <strain evidence="6">OB123</strain>
        <tissue evidence="6">Whole animal</tissue>
    </source>
</reference>
<dbReference type="PIRSF" id="PIRSF037016">
    <property type="entry name" value="Pseudouridin_synth_euk_prd"/>
    <property type="match status" value="1"/>
</dbReference>
<keyword evidence="3" id="KW-0413">Isomerase</keyword>
<comment type="caution">
    <text evidence="6">The sequence shown here is derived from an EMBL/GenBank/DDBJ whole genome shotgun (WGS) entry which is preliminary data.</text>
</comment>
<dbReference type="SUPFAM" id="SSF55120">
    <property type="entry name" value="Pseudouridine synthase"/>
    <property type="match status" value="1"/>
</dbReference>
<dbReference type="InterPro" id="IPR042214">
    <property type="entry name" value="TruD_catalytic"/>
</dbReference>
<comment type="similarity">
    <text evidence="1">Belongs to the pseudouridine synthase TruD family.</text>
</comment>
<dbReference type="PROSITE" id="PS50984">
    <property type="entry name" value="TRUD"/>
    <property type="match status" value="1"/>
</dbReference>